<dbReference type="AlphaFoldDB" id="A0A839Q420"/>
<organism evidence="1 2">
    <name type="scientific">Mycolicibacterium iranicum</name>
    <name type="common">Mycobacterium iranicum</name>
    <dbReference type="NCBI Taxonomy" id="912594"/>
    <lineage>
        <taxon>Bacteria</taxon>
        <taxon>Bacillati</taxon>
        <taxon>Actinomycetota</taxon>
        <taxon>Actinomycetes</taxon>
        <taxon>Mycobacteriales</taxon>
        <taxon>Mycobacteriaceae</taxon>
        <taxon>Mycolicibacterium</taxon>
    </lineage>
</organism>
<protein>
    <recommendedName>
        <fullName evidence="3">DUF559 domain-containing protein</fullName>
    </recommendedName>
</protein>
<sequence length="289" mass="33204">MRPVILGSQAIKTGELTRGQLRWRYEPMFPDVHIRRDVPRTLRARTVGAWLWSRERGVITGRAAAAIHGAKWIPDDVPIDLIWKSYDVPDGIIARDDHFLYDDVVEVDDMPVATIQRCAYDLGRHLRRDAAVICLDSLARATGLRAEHVAPVIARYKGARHIRRLRTAIDLMDGGAQSPKETMLRLLMIDAGFPRPATQIPVYDGSREPFAYLDMGWEDALIAVEYDGDQHRTDRDQYVWDERRLRRLRDCGYLHVKVIAEDRPHDVIERVRRAWTERGLAREPGAMVV</sequence>
<dbReference type="RefSeq" id="WP_183468241.1">
    <property type="nucleotide sequence ID" value="NZ_JACHVU010000004.1"/>
</dbReference>
<comment type="caution">
    <text evidence="1">The sequence shown here is derived from an EMBL/GenBank/DDBJ whole genome shotgun (WGS) entry which is preliminary data.</text>
</comment>
<evidence type="ECO:0008006" key="3">
    <source>
        <dbReference type="Google" id="ProtNLM"/>
    </source>
</evidence>
<name>A0A839Q420_MYCIR</name>
<keyword evidence="2" id="KW-1185">Reference proteome</keyword>
<reference evidence="1 2" key="1">
    <citation type="submission" date="2020-08" db="EMBL/GenBank/DDBJ databases">
        <title>The Agave Microbiome: Exploring the role of microbial communities in plant adaptations to desert environments.</title>
        <authorList>
            <person name="Partida-Martinez L.P."/>
        </authorList>
    </citation>
    <scope>NUCLEOTIDE SEQUENCE [LARGE SCALE GENOMIC DNA]</scope>
    <source>
        <strain evidence="1 2">AT2.18</strain>
    </source>
</reference>
<dbReference type="EMBL" id="JACHVU010000004">
    <property type="protein sequence ID" value="MBB2991008.1"/>
    <property type="molecule type" value="Genomic_DNA"/>
</dbReference>
<evidence type="ECO:0000313" key="2">
    <source>
        <dbReference type="Proteomes" id="UP000550501"/>
    </source>
</evidence>
<gene>
    <name evidence="1" type="ORF">FHR72_002481</name>
</gene>
<proteinExistence type="predicted"/>
<evidence type="ECO:0000313" key="1">
    <source>
        <dbReference type="EMBL" id="MBB2991008.1"/>
    </source>
</evidence>
<dbReference type="Proteomes" id="UP000550501">
    <property type="component" value="Unassembled WGS sequence"/>
</dbReference>
<accession>A0A839Q420</accession>